<evidence type="ECO:0000313" key="5">
    <source>
        <dbReference type="EMBL" id="OCX22887.1"/>
    </source>
</evidence>
<dbReference type="Pfam" id="PF05101">
    <property type="entry name" value="VirB3"/>
    <property type="match status" value="1"/>
</dbReference>
<name>A0A1C2E7B4_9HYPH</name>
<accession>A0A1C2E7B4</accession>
<dbReference type="STRING" id="1566387.QV13_05450"/>
<gene>
    <name evidence="5" type="ORF">QV13_05450</name>
</gene>
<dbReference type="EMBL" id="MDEO01000026">
    <property type="protein sequence ID" value="OCX22887.1"/>
    <property type="molecule type" value="Genomic_DNA"/>
</dbReference>
<reference evidence="5 6" key="1">
    <citation type="submission" date="2016-08" db="EMBL/GenBank/DDBJ databases">
        <title>Whole genome sequence of Mesorhizobium sp. strain UASWS1009 isolated from industrial sewage.</title>
        <authorList>
            <person name="Crovadore J."/>
            <person name="Calmin G."/>
            <person name="Chablais R."/>
            <person name="Cochard B."/>
            <person name="Lefort F."/>
        </authorList>
    </citation>
    <scope>NUCLEOTIDE SEQUENCE [LARGE SCALE GENOMIC DNA]</scope>
    <source>
        <strain evidence="5 6">UASWS1009</strain>
    </source>
</reference>
<sequence length="103" mass="11688">MANRDEEEIVDTYPVILAMTRPPTVMGIPYTFFLAECFTSLMLFLALGSILWFPAAFIVQHSVLYVVSTKIDLWFFDILQKHSACGVNPLGRRIGGRIRTYGK</sequence>
<protein>
    <submittedName>
        <fullName evidence="5">Type VI secretion protein</fullName>
    </submittedName>
</protein>
<evidence type="ECO:0000256" key="3">
    <source>
        <dbReference type="ARBA" id="ARBA00022989"/>
    </source>
</evidence>
<evidence type="ECO:0000256" key="2">
    <source>
        <dbReference type="ARBA" id="ARBA00022692"/>
    </source>
</evidence>
<comment type="subcellular location">
    <subcellularLocation>
        <location evidence="1">Membrane</location>
    </subcellularLocation>
</comment>
<evidence type="ECO:0000256" key="1">
    <source>
        <dbReference type="ARBA" id="ARBA00004370"/>
    </source>
</evidence>
<keyword evidence="6" id="KW-1185">Reference proteome</keyword>
<dbReference type="OrthoDB" id="7923381at2"/>
<organism evidence="5 6">
    <name type="scientific">Mesorhizobium hungaricum</name>
    <dbReference type="NCBI Taxonomy" id="1566387"/>
    <lineage>
        <taxon>Bacteria</taxon>
        <taxon>Pseudomonadati</taxon>
        <taxon>Pseudomonadota</taxon>
        <taxon>Alphaproteobacteria</taxon>
        <taxon>Hyphomicrobiales</taxon>
        <taxon>Phyllobacteriaceae</taxon>
        <taxon>Mesorhizobium</taxon>
    </lineage>
</organism>
<dbReference type="AlphaFoldDB" id="A0A1C2E7B4"/>
<dbReference type="Proteomes" id="UP000094412">
    <property type="component" value="Unassembled WGS sequence"/>
</dbReference>
<proteinExistence type="predicted"/>
<dbReference type="GO" id="GO:0016020">
    <property type="term" value="C:membrane"/>
    <property type="evidence" value="ECO:0007669"/>
    <property type="project" value="UniProtKB-SubCell"/>
</dbReference>
<keyword evidence="3" id="KW-1133">Transmembrane helix</keyword>
<keyword evidence="4" id="KW-0472">Membrane</keyword>
<evidence type="ECO:0000256" key="4">
    <source>
        <dbReference type="ARBA" id="ARBA00023136"/>
    </source>
</evidence>
<comment type="caution">
    <text evidence="5">The sequence shown here is derived from an EMBL/GenBank/DDBJ whole genome shotgun (WGS) entry which is preliminary data.</text>
</comment>
<evidence type="ECO:0000313" key="6">
    <source>
        <dbReference type="Proteomes" id="UP000094412"/>
    </source>
</evidence>
<keyword evidence="2" id="KW-0812">Transmembrane</keyword>
<dbReference type="InterPro" id="IPR007792">
    <property type="entry name" value="T4SS_VirB3/TrbD/AvhB"/>
</dbReference>